<keyword evidence="3" id="KW-1185">Reference proteome</keyword>
<sequence length="48" mass="5224">MDALVSASSAAIGAAKPPLSPAEEATFQTFKEERRIRHQADPEKARRS</sequence>
<name>A0A7Y4GSP6_9BRAD</name>
<proteinExistence type="predicted"/>
<feature type="region of interest" description="Disordered" evidence="1">
    <location>
        <begin position="1"/>
        <end position="48"/>
    </location>
</feature>
<feature type="compositionally biased region" description="Basic and acidic residues" evidence="1">
    <location>
        <begin position="30"/>
        <end position="48"/>
    </location>
</feature>
<comment type="caution">
    <text evidence="2">The sequence shown here is derived from an EMBL/GenBank/DDBJ whole genome shotgun (WGS) entry which is preliminary data.</text>
</comment>
<evidence type="ECO:0000313" key="2">
    <source>
        <dbReference type="EMBL" id="NOJ41136.1"/>
    </source>
</evidence>
<dbReference type="RefSeq" id="WP_171580337.1">
    <property type="nucleotide sequence ID" value="NZ_JAAVLX010000004.1"/>
</dbReference>
<dbReference type="Proteomes" id="UP000544122">
    <property type="component" value="Unassembled WGS sequence"/>
</dbReference>
<dbReference type="AlphaFoldDB" id="A0A7Y4GSP6"/>
<reference evidence="2 3" key="1">
    <citation type="submission" date="2020-03" db="EMBL/GenBank/DDBJ databases">
        <title>Bradyrhizobium diversity isolated from nodules of Indigofera sp.</title>
        <authorList>
            <person name="Klepa M."/>
            <person name="Helene L."/>
            <person name="Hungria M."/>
        </authorList>
    </citation>
    <scope>NUCLEOTIDE SEQUENCE [LARGE SCALE GENOMIC DNA]</scope>
    <source>
        <strain evidence="2 3">WSM 1791</strain>
    </source>
</reference>
<accession>A0A7Y4GSP6</accession>
<evidence type="ECO:0000313" key="3">
    <source>
        <dbReference type="Proteomes" id="UP000544122"/>
    </source>
</evidence>
<dbReference type="EMBL" id="JAAVLX010000004">
    <property type="protein sequence ID" value="NOJ41136.1"/>
    <property type="molecule type" value="Genomic_DNA"/>
</dbReference>
<evidence type="ECO:0000256" key="1">
    <source>
        <dbReference type="SAM" id="MobiDB-lite"/>
    </source>
</evidence>
<gene>
    <name evidence="2" type="ORF">HCN58_16265</name>
</gene>
<organism evidence="2 3">
    <name type="scientific">Bradyrhizobium australiense</name>
    <dbReference type="NCBI Taxonomy" id="2721161"/>
    <lineage>
        <taxon>Bacteria</taxon>
        <taxon>Pseudomonadati</taxon>
        <taxon>Pseudomonadota</taxon>
        <taxon>Alphaproteobacteria</taxon>
        <taxon>Hyphomicrobiales</taxon>
        <taxon>Nitrobacteraceae</taxon>
        <taxon>Bradyrhizobium</taxon>
    </lineage>
</organism>
<protein>
    <submittedName>
        <fullName evidence="2">Uncharacterized protein</fullName>
    </submittedName>
</protein>